<dbReference type="EMBL" id="CP001074">
    <property type="protein sequence ID" value="ACE90587.1"/>
    <property type="molecule type" value="Genomic_DNA"/>
</dbReference>
<evidence type="ECO:0000313" key="3">
    <source>
        <dbReference type="Proteomes" id="UP000008817"/>
    </source>
</evidence>
<dbReference type="HOGENOM" id="CLU_071819_0_0_5"/>
<dbReference type="eggNOG" id="COG3147">
    <property type="taxonomic scope" value="Bacteria"/>
</dbReference>
<evidence type="ECO:0000256" key="1">
    <source>
        <dbReference type="SAM" id="MobiDB-lite"/>
    </source>
</evidence>
<feature type="region of interest" description="Disordered" evidence="1">
    <location>
        <begin position="302"/>
        <end position="346"/>
    </location>
</feature>
<evidence type="ECO:0000313" key="2">
    <source>
        <dbReference type="EMBL" id="ACE90587.1"/>
    </source>
</evidence>
<dbReference type="Proteomes" id="UP000008817">
    <property type="component" value="Chromosome"/>
</dbReference>
<protein>
    <submittedName>
        <fullName evidence="2">Hypothetical conserved protein</fullName>
    </submittedName>
</protein>
<name>B3PVE6_RHIE6</name>
<dbReference type="InterPro" id="IPR031482">
    <property type="entry name" value="CBP_BcsN"/>
</dbReference>
<sequence>MAAQAGSLPFINHVGGLCQVNGRTVVDSKVRRASVCEWTSGKTIAAARDMRLRKTISLVAVAGMMAGCTSTGGVRQPSAPETVAPEKALVLPPPGGPSIVSVVERKRGNGVEQTVSLFTSSSVPGQNFLKIQFFGASGANPGVGNAGFSMINESAIAREMARAAPGVPMATSATFLQNAYGPFGYASGRSRAGDACIFAWQQIRSSAAANTQARNFGMIQLRLRLCDARASERQLLGIVYGYTISGTFDGVIWNPYGAPPPADAALGRTGDPIYPDEGGYRDSPMPIGYEPAPAAIRLPRTAPVRSAPSRQPARGAAPLPAPIGPRVPLPGEAPQTSAAPEAAAAPLEQSARAIGVTVPSPDCIGDTTMTAVCRR</sequence>
<feature type="compositionally biased region" description="Pro residues" evidence="1">
    <location>
        <begin position="319"/>
        <end position="328"/>
    </location>
</feature>
<proteinExistence type="predicted"/>
<dbReference type="AlphaFoldDB" id="B3PVE6"/>
<reference evidence="2 3" key="1">
    <citation type="submission" date="2008-04" db="EMBL/GenBank/DDBJ databases">
        <title>Genome diversity and DNA divergence of Rhizobium etli.</title>
        <authorList>
            <person name="Gonzalez V."/>
            <person name="Acosta J.L."/>
            <person name="Santamaria R.I."/>
            <person name="Bustos P."/>
            <person name="Hernandez-Gonzalez I.L."/>
            <person name="Fernandez J.L."/>
            <person name="Diaz R."/>
            <person name="Flores M."/>
            <person name="Mora J."/>
            <person name="Palacios R."/>
            <person name="Davila G."/>
        </authorList>
    </citation>
    <scope>NUCLEOTIDE SEQUENCE [LARGE SCALE GENOMIC DNA]</scope>
    <source>
        <strain evidence="2 3">CIAT 652</strain>
    </source>
</reference>
<dbReference type="Pfam" id="PF17038">
    <property type="entry name" value="CBP_BcsN"/>
    <property type="match status" value="1"/>
</dbReference>
<feature type="compositionally biased region" description="Low complexity" evidence="1">
    <location>
        <begin position="332"/>
        <end position="346"/>
    </location>
</feature>
<gene>
    <name evidence="2" type="ordered locus">RHECIAT_CH0001609</name>
</gene>
<dbReference type="KEGG" id="rec:RHECIAT_CH0001609"/>
<accession>B3PVE6</accession>
<organism evidence="2 3">
    <name type="scientific">Rhizobium etli (strain CIAT 652)</name>
    <dbReference type="NCBI Taxonomy" id="491916"/>
    <lineage>
        <taxon>Bacteria</taxon>
        <taxon>Pseudomonadati</taxon>
        <taxon>Pseudomonadota</taxon>
        <taxon>Alphaproteobacteria</taxon>
        <taxon>Hyphomicrobiales</taxon>
        <taxon>Rhizobiaceae</taxon>
        <taxon>Rhizobium/Agrobacterium group</taxon>
        <taxon>Rhizobium</taxon>
    </lineage>
</organism>